<evidence type="ECO:0000313" key="7">
    <source>
        <dbReference type="Proteomes" id="UP000596063"/>
    </source>
</evidence>
<dbReference type="GO" id="GO:0043565">
    <property type="term" value="F:sequence-specific DNA binding"/>
    <property type="evidence" value="ECO:0007669"/>
    <property type="project" value="TreeGrafter"/>
</dbReference>
<dbReference type="Gene3D" id="3.40.190.290">
    <property type="match status" value="1"/>
</dbReference>
<feature type="domain" description="HTH lysR-type" evidence="5">
    <location>
        <begin position="22"/>
        <end position="67"/>
    </location>
</feature>
<dbReference type="PANTHER" id="PTHR30537">
    <property type="entry name" value="HTH-TYPE TRANSCRIPTIONAL REGULATOR"/>
    <property type="match status" value="1"/>
</dbReference>
<accession>A0A7T4R1K5</accession>
<dbReference type="Proteomes" id="UP000596063">
    <property type="component" value="Chromosome"/>
</dbReference>
<dbReference type="Gene3D" id="1.10.10.10">
    <property type="entry name" value="Winged helix-like DNA-binding domain superfamily/Winged helix DNA-binding domain"/>
    <property type="match status" value="1"/>
</dbReference>
<dbReference type="PRINTS" id="PR00039">
    <property type="entry name" value="HTHLYSR"/>
</dbReference>
<dbReference type="InterPro" id="IPR036388">
    <property type="entry name" value="WH-like_DNA-bd_sf"/>
</dbReference>
<dbReference type="KEGG" id="snan:I6N98_01435"/>
<sequence length="317" mass="35459">MNKNIVSPVGRWDGIDEFVHSVSTGSFTAAAEELGVSKSYVSKQVSKLEDRLNARLLQRSTRQLTLTDVGEVFYRECTLISKQYEDLESVVADMQNSPKGTLKVAINSRFGVHYMASAIASFARMHPDISIQVHSSFRDVDLIAEGYDITIRYGDLADSSLVARKLGGYTMSLYAAPSYWEACGMPETMDDLKDHNGLSAPERIWYFDTPTGKHRFRVDGSWISEDGLALMAAAKEGIGIAQLPDFFAASAVESGELVRLPRQWNFYWRASWAVYAGNQHLSAKVRFFIDFLCQSMAGNTWLKYRDVFYSARGDDGS</sequence>
<organism evidence="6 7">
    <name type="scientific">Spongiibacter nanhainus</name>
    <dbReference type="NCBI Taxonomy" id="2794344"/>
    <lineage>
        <taxon>Bacteria</taxon>
        <taxon>Pseudomonadati</taxon>
        <taxon>Pseudomonadota</taxon>
        <taxon>Gammaproteobacteria</taxon>
        <taxon>Cellvibrionales</taxon>
        <taxon>Spongiibacteraceae</taxon>
        <taxon>Spongiibacter</taxon>
    </lineage>
</organism>
<dbReference type="InterPro" id="IPR000847">
    <property type="entry name" value="LysR_HTH_N"/>
</dbReference>
<evidence type="ECO:0000256" key="2">
    <source>
        <dbReference type="ARBA" id="ARBA00023015"/>
    </source>
</evidence>
<comment type="similarity">
    <text evidence="1">Belongs to the LysR transcriptional regulatory family.</text>
</comment>
<dbReference type="Pfam" id="PF03466">
    <property type="entry name" value="LysR_substrate"/>
    <property type="match status" value="1"/>
</dbReference>
<gene>
    <name evidence="6" type="ORF">I6N98_01435</name>
</gene>
<evidence type="ECO:0000256" key="3">
    <source>
        <dbReference type="ARBA" id="ARBA00023125"/>
    </source>
</evidence>
<dbReference type="GO" id="GO:0006351">
    <property type="term" value="P:DNA-templated transcription"/>
    <property type="evidence" value="ECO:0007669"/>
    <property type="project" value="TreeGrafter"/>
</dbReference>
<dbReference type="SUPFAM" id="SSF53850">
    <property type="entry name" value="Periplasmic binding protein-like II"/>
    <property type="match status" value="1"/>
</dbReference>
<evidence type="ECO:0000259" key="5">
    <source>
        <dbReference type="PROSITE" id="PS50931"/>
    </source>
</evidence>
<keyword evidence="4" id="KW-0804">Transcription</keyword>
<dbReference type="InterPro" id="IPR005119">
    <property type="entry name" value="LysR_subst-bd"/>
</dbReference>
<dbReference type="InterPro" id="IPR058163">
    <property type="entry name" value="LysR-type_TF_proteobact-type"/>
</dbReference>
<dbReference type="InterPro" id="IPR036390">
    <property type="entry name" value="WH_DNA-bd_sf"/>
</dbReference>
<dbReference type="PROSITE" id="PS50931">
    <property type="entry name" value="HTH_LYSR"/>
    <property type="match status" value="1"/>
</dbReference>
<dbReference type="RefSeq" id="WP_198570058.1">
    <property type="nucleotide sequence ID" value="NZ_CP066167.1"/>
</dbReference>
<dbReference type="CDD" id="cd08422">
    <property type="entry name" value="PBP2_CrgA_like"/>
    <property type="match status" value="1"/>
</dbReference>
<dbReference type="Pfam" id="PF00126">
    <property type="entry name" value="HTH_1"/>
    <property type="match status" value="1"/>
</dbReference>
<evidence type="ECO:0000256" key="4">
    <source>
        <dbReference type="ARBA" id="ARBA00023163"/>
    </source>
</evidence>
<protein>
    <submittedName>
        <fullName evidence="6">LysR family transcriptional regulator</fullName>
    </submittedName>
</protein>
<keyword evidence="7" id="KW-1185">Reference proteome</keyword>
<reference evidence="6 7" key="1">
    <citation type="submission" date="2020-12" db="EMBL/GenBank/DDBJ databases">
        <authorList>
            <person name="Shan Y."/>
        </authorList>
    </citation>
    <scope>NUCLEOTIDE SEQUENCE [LARGE SCALE GENOMIC DNA]</scope>
    <source>
        <strain evidence="7">csc3.9</strain>
    </source>
</reference>
<dbReference type="AlphaFoldDB" id="A0A7T4R1K5"/>
<name>A0A7T4R1K5_9GAMM</name>
<dbReference type="PANTHER" id="PTHR30537:SF5">
    <property type="entry name" value="HTH-TYPE TRANSCRIPTIONAL ACTIVATOR TTDR-RELATED"/>
    <property type="match status" value="1"/>
</dbReference>
<dbReference type="FunFam" id="1.10.10.10:FF:000001">
    <property type="entry name" value="LysR family transcriptional regulator"/>
    <property type="match status" value="1"/>
</dbReference>
<dbReference type="SUPFAM" id="SSF46785">
    <property type="entry name" value="Winged helix' DNA-binding domain"/>
    <property type="match status" value="1"/>
</dbReference>
<evidence type="ECO:0000256" key="1">
    <source>
        <dbReference type="ARBA" id="ARBA00009437"/>
    </source>
</evidence>
<keyword evidence="3" id="KW-0238">DNA-binding</keyword>
<dbReference type="EMBL" id="CP066167">
    <property type="protein sequence ID" value="QQD18567.1"/>
    <property type="molecule type" value="Genomic_DNA"/>
</dbReference>
<proteinExistence type="inferred from homology"/>
<keyword evidence="2" id="KW-0805">Transcription regulation</keyword>
<evidence type="ECO:0000313" key="6">
    <source>
        <dbReference type="EMBL" id="QQD18567.1"/>
    </source>
</evidence>
<dbReference type="GO" id="GO:0003700">
    <property type="term" value="F:DNA-binding transcription factor activity"/>
    <property type="evidence" value="ECO:0007669"/>
    <property type="project" value="InterPro"/>
</dbReference>